<comment type="caution">
    <text evidence="2">The sequence shown here is derived from an EMBL/GenBank/DDBJ whole genome shotgun (WGS) entry which is preliminary data.</text>
</comment>
<evidence type="ECO:0000256" key="1">
    <source>
        <dbReference type="SAM" id="SignalP"/>
    </source>
</evidence>
<keyword evidence="1" id="KW-0732">Signal</keyword>
<organism evidence="2 3">
    <name type="scientific">Dyella choica</name>
    <dbReference type="NCBI Taxonomy" id="1927959"/>
    <lineage>
        <taxon>Bacteria</taxon>
        <taxon>Pseudomonadati</taxon>
        <taxon>Pseudomonadota</taxon>
        <taxon>Gammaproteobacteria</taxon>
        <taxon>Lysobacterales</taxon>
        <taxon>Rhodanobacteraceae</taxon>
        <taxon>Dyella</taxon>
    </lineage>
</organism>
<proteinExistence type="predicted"/>
<sequence length="115" mass="12494">MKPLKPIVVWVALSTLLVSDFAFAGWTCPDQSKPIYITGLQYDNKNYNPRIHFSSQKPGDWSNLSSSYGVQTEYGKAMLAIALAGYATGATVKVRCDGTSIDGLWLTQDGSTSPN</sequence>
<accession>A0A432M5F6</accession>
<dbReference type="AlphaFoldDB" id="A0A432M5F6"/>
<evidence type="ECO:0000313" key="2">
    <source>
        <dbReference type="EMBL" id="RUL75276.1"/>
    </source>
</evidence>
<reference evidence="2 3" key="1">
    <citation type="submission" date="2018-12" db="EMBL/GenBank/DDBJ databases">
        <title>Dyella dinghuensis sp. nov. DHOA06 and Dyella choica sp. nov. 4M-K27, isolated from forest soil.</title>
        <authorList>
            <person name="Qiu L.-H."/>
            <person name="Gao Z.-H."/>
        </authorList>
    </citation>
    <scope>NUCLEOTIDE SEQUENCE [LARGE SCALE GENOMIC DNA]</scope>
    <source>
        <strain evidence="2 3">4M-K27</strain>
    </source>
</reference>
<feature type="signal peptide" evidence="1">
    <location>
        <begin position="1"/>
        <end position="24"/>
    </location>
</feature>
<protein>
    <submittedName>
        <fullName evidence="2">Uncharacterized protein</fullName>
    </submittedName>
</protein>
<feature type="chain" id="PRO_5019347271" evidence="1">
    <location>
        <begin position="25"/>
        <end position="115"/>
    </location>
</feature>
<dbReference type="Proteomes" id="UP000274358">
    <property type="component" value="Unassembled WGS sequence"/>
</dbReference>
<evidence type="ECO:0000313" key="3">
    <source>
        <dbReference type="Proteomes" id="UP000274358"/>
    </source>
</evidence>
<name>A0A432M5F6_9GAMM</name>
<dbReference type="OrthoDB" id="7096837at2"/>
<gene>
    <name evidence="2" type="ORF">EKH80_11125</name>
</gene>
<dbReference type="EMBL" id="RYYV01000007">
    <property type="protein sequence ID" value="RUL75276.1"/>
    <property type="molecule type" value="Genomic_DNA"/>
</dbReference>
<keyword evidence="3" id="KW-1185">Reference proteome</keyword>
<dbReference type="RefSeq" id="WP_126684835.1">
    <property type="nucleotide sequence ID" value="NZ_RYYV01000007.1"/>
</dbReference>